<dbReference type="GO" id="GO:0005737">
    <property type="term" value="C:cytoplasm"/>
    <property type="evidence" value="ECO:0007669"/>
    <property type="project" value="UniProtKB-SubCell"/>
</dbReference>
<reference evidence="5" key="1">
    <citation type="submission" date="2017-09" db="EMBL/GenBank/DDBJ databases">
        <title>Depth-based differentiation of microbial function through sediment-hosted aquifers and enrichment of novel symbionts in the deep terrestrial subsurface.</title>
        <authorList>
            <person name="Probst A.J."/>
            <person name="Ladd B."/>
            <person name="Jarett J.K."/>
            <person name="Geller-Mcgrath D.E."/>
            <person name="Sieber C.M.K."/>
            <person name="Emerson J.B."/>
            <person name="Anantharaman K."/>
            <person name="Thomas B.C."/>
            <person name="Malmstrom R."/>
            <person name="Stieglmeier M."/>
            <person name="Klingl A."/>
            <person name="Woyke T."/>
            <person name="Ryan C.M."/>
            <person name="Banfield J.F."/>
        </authorList>
    </citation>
    <scope>NUCLEOTIDE SEQUENCE [LARGE SCALE GENOMIC DNA]</scope>
</reference>
<keyword evidence="3" id="KW-0132">Cell division</keyword>
<keyword evidence="3" id="KW-0131">Cell cycle</keyword>
<comment type="function">
    <text evidence="3">Participates in chromosomal partition during cell division. May act via the formation of a condensin-like complex containing Smc and ScpB that pull DNA away from mid-cell into both cell halves.</text>
</comment>
<keyword evidence="1 3" id="KW-0159">Chromosome partition</keyword>
<proteinExistence type="inferred from homology"/>
<comment type="subcellular location">
    <subcellularLocation>
        <location evidence="3">Cytoplasm</location>
    </subcellularLocation>
    <text evidence="3">Associated with two foci at the outer edges of the nucleoid region in young cells, and at four foci within both cell halves in older cells.</text>
</comment>
<sequence>MALPYQLKLEMFEGPFDLLLNLISRQKIDIYEIPIAQITREYLDYVDSFQEFDLEIGTEFLLMAATLLDIKAANLLPKKEEPADEDDVSPQEGREVLIARLIEYKKFKNVSGELTARYEAESKYYPRDAGLEEQFDGLIPDFLAGLSLGRLRRMFLAVYDKKEINLMQADHITPKPLSVDEYVKRLKERLKGLKMKSFRELTNDCTDKVELITMFLAVLELYKRGKVELGQAEVFGEIMIIVNDKPGVVV</sequence>
<dbReference type="EMBL" id="PFNG01000242">
    <property type="protein sequence ID" value="PIZ35406.1"/>
    <property type="molecule type" value="Genomic_DNA"/>
</dbReference>
<evidence type="ECO:0000256" key="1">
    <source>
        <dbReference type="ARBA" id="ARBA00022829"/>
    </source>
</evidence>
<dbReference type="RefSeq" id="WP_286677693.1">
    <property type="nucleotide sequence ID" value="NZ_MNXI01000025.1"/>
</dbReference>
<dbReference type="Pfam" id="PF02616">
    <property type="entry name" value="SMC_ScpA"/>
    <property type="match status" value="1"/>
</dbReference>
<gene>
    <name evidence="3" type="primary">scpA</name>
    <name evidence="4" type="ORF">COY37_10430</name>
</gene>
<protein>
    <recommendedName>
        <fullName evidence="2 3">Segregation and condensation protein A</fullName>
    </recommendedName>
</protein>
<dbReference type="InterPro" id="IPR023093">
    <property type="entry name" value="ScpA-like_C"/>
</dbReference>
<evidence type="ECO:0000313" key="5">
    <source>
        <dbReference type="Proteomes" id="UP000230956"/>
    </source>
</evidence>
<name>A0A2M7T5H6_9ACTN</name>
<evidence type="ECO:0000256" key="3">
    <source>
        <dbReference type="HAMAP-Rule" id="MF_01805"/>
    </source>
</evidence>
<dbReference type="Gene3D" id="1.10.10.580">
    <property type="entry name" value="Structural maintenance of chromosome 1. Chain E"/>
    <property type="match status" value="1"/>
</dbReference>
<organism evidence="4 5">
    <name type="scientific">Candidatus Aquicultor secundus</name>
    <dbReference type="NCBI Taxonomy" id="1973895"/>
    <lineage>
        <taxon>Bacteria</taxon>
        <taxon>Bacillati</taxon>
        <taxon>Actinomycetota</taxon>
        <taxon>Candidatus Aquicultoria</taxon>
        <taxon>Candidatus Aquicultorales</taxon>
        <taxon>Candidatus Aquicultoraceae</taxon>
        <taxon>Candidatus Aquicultor</taxon>
    </lineage>
</organism>
<dbReference type="PANTHER" id="PTHR33969">
    <property type="entry name" value="SEGREGATION AND CONDENSATION PROTEIN A"/>
    <property type="match status" value="1"/>
</dbReference>
<dbReference type="PANTHER" id="PTHR33969:SF2">
    <property type="entry name" value="SEGREGATION AND CONDENSATION PROTEIN A"/>
    <property type="match status" value="1"/>
</dbReference>
<dbReference type="GO" id="GO:0006260">
    <property type="term" value="P:DNA replication"/>
    <property type="evidence" value="ECO:0007669"/>
    <property type="project" value="UniProtKB-UniRule"/>
</dbReference>
<comment type="similarity">
    <text evidence="3">Belongs to the ScpA family.</text>
</comment>
<dbReference type="AlphaFoldDB" id="A0A2M7T5H6"/>
<evidence type="ECO:0000256" key="2">
    <source>
        <dbReference type="ARBA" id="ARBA00044777"/>
    </source>
</evidence>
<dbReference type="Gene3D" id="6.10.250.2410">
    <property type="match status" value="1"/>
</dbReference>
<dbReference type="GO" id="GO:0007059">
    <property type="term" value="P:chromosome segregation"/>
    <property type="evidence" value="ECO:0007669"/>
    <property type="project" value="UniProtKB-UniRule"/>
</dbReference>
<comment type="subunit">
    <text evidence="3">Component of a cohesin-like complex composed of ScpA, ScpB and the Smc homodimer, in which ScpA and ScpB bind to the head domain of Smc. The presence of the three proteins is required for the association of the complex with DNA.</text>
</comment>
<dbReference type="GO" id="GO:0051301">
    <property type="term" value="P:cell division"/>
    <property type="evidence" value="ECO:0007669"/>
    <property type="project" value="UniProtKB-KW"/>
</dbReference>
<comment type="caution">
    <text evidence="4">The sequence shown here is derived from an EMBL/GenBank/DDBJ whole genome shotgun (WGS) entry which is preliminary data.</text>
</comment>
<dbReference type="InterPro" id="IPR003768">
    <property type="entry name" value="ScpA"/>
</dbReference>
<dbReference type="Proteomes" id="UP000230956">
    <property type="component" value="Unassembled WGS sequence"/>
</dbReference>
<evidence type="ECO:0000313" key="4">
    <source>
        <dbReference type="EMBL" id="PIZ35406.1"/>
    </source>
</evidence>
<dbReference type="HAMAP" id="MF_01805">
    <property type="entry name" value="ScpA"/>
    <property type="match status" value="1"/>
</dbReference>
<accession>A0A2M7T5H6</accession>
<keyword evidence="3" id="KW-0963">Cytoplasm</keyword>